<dbReference type="EMBL" id="CAMXCT030001851">
    <property type="protein sequence ID" value="CAL4780910.1"/>
    <property type="molecule type" value="Genomic_DNA"/>
</dbReference>
<evidence type="ECO:0000313" key="4">
    <source>
        <dbReference type="Proteomes" id="UP001152797"/>
    </source>
</evidence>
<feature type="compositionally biased region" description="Acidic residues" evidence="1">
    <location>
        <begin position="1020"/>
        <end position="1029"/>
    </location>
</feature>
<sequence>MLGGISQDPAAKNLHNWHQVLKVDRKKQVLFMHRVLLLHDIASKKGGPGRASSNRLSLENWVLECDRACLVGHILQDLASACDPMGAAAVTEETIDSIALRAVEGDFVTEADEALACMEPTWTSESSSIFKDHMPKPIDTTQDKLAEADEKVSILTMDARKAQFEADTLALARDIAQIGAIYKEVTKSENARRLEKVVHLRAQNVIGASIVSDFMADNLAVVSGVIKDQMASIDRFLMRYPELPTIVWCDMMKCGRTTMSEIDEMVTLMAHVLHKRPKGVGILIAPFLVSEKQAGYRGQSWEDKMDAKGLVSEAVAIRCSPPPARSDKYLEENPFRGCQLLLDRATRQDVPWQMEANYIVPSAEKDGIPHASEGMRSLSDVQEAAQFLAGDQLPVILISGLLSKSKLESVTTLGLINLTPYDSWLEKVAKRGLDTVGFKSLSLTKNLNTALFVEKTMALELLQDWKHGSTSRFGNVRAYEPMPPPPPAGQREGFDPALFPLKIVKLDFDLNPSKRGWDKFKLSLPPAVRSRHLEDPVYGPDWAELLRDFDDKPIGHDLYGKRQVAELQAALIAKQEQEAEAKQEKVVPWEEPTTLETLQDQYIVESKFSARSHCTTLILVGAKKRDGSVNQVVPGQKYKLFIAAHAACVLPATDYQLAHGASKFVKPERVQVLQRQEKEGIPDEFGVKMKDFVPDPLGKELCQDYEAMVDASPAAAVPALRSPQLSAQKEESKANLPWSLSMLNQPETNPIAKKINVPDRRSALAEEHVAPKSLRVQFAESATTIAAEPAHSETTESVLKTVESSAPAPEPSEKSDEGVKAPKNGKTELAIVMPAQGEAGPPPSTLMPMTVASTNANNDPDMSKQKREDLSKRLEAAKQKAKPERKNAAKGKAKAKAKMATKSKAKKPVEEEDDENPLEPESNVSEEESNGKSADEQVEDVTTQEKNPPAPAEAVPPTAAVPPVAPQSLLAHAVQKAVHGKNNANASPENTAKAKPDVKKRGREPKAKQPTSKKAKKEAEEDQQEEADDSNTVPAKPAVARPKRKPPAAKQTKEQKPSKGSKGSKADKSEESPKGEEEIHTEKEPSKTDDSQEAAEISKETKQEKNTKKGKAKKAEKAKDDQEEEKKEPKKSGALGRVGMRDVYWKHIAESKKRLTDENPTKSKYEILGMARAEWQTHPERVNNMKNLPPSELSRRRLVPSKRQRKVPKDEEIAEDAEGPADEGHIASDALNDFPPQKVDDDVTDGEPAESE</sequence>
<dbReference type="Proteomes" id="UP001152797">
    <property type="component" value="Unassembled WGS sequence"/>
</dbReference>
<feature type="compositionally biased region" description="Basic residues" evidence="1">
    <location>
        <begin position="888"/>
        <end position="906"/>
    </location>
</feature>
<feature type="region of interest" description="Disordered" evidence="1">
    <location>
        <begin position="1177"/>
        <end position="1252"/>
    </location>
</feature>
<reference evidence="3 4" key="2">
    <citation type="submission" date="2024-05" db="EMBL/GenBank/DDBJ databases">
        <authorList>
            <person name="Chen Y."/>
            <person name="Shah S."/>
            <person name="Dougan E. K."/>
            <person name="Thang M."/>
            <person name="Chan C."/>
        </authorList>
    </citation>
    <scope>NUCLEOTIDE SEQUENCE [LARGE SCALE GENOMIC DNA]</scope>
</reference>
<evidence type="ECO:0000256" key="1">
    <source>
        <dbReference type="SAM" id="MobiDB-lite"/>
    </source>
</evidence>
<accession>A0A9P1CMI0</accession>
<comment type="caution">
    <text evidence="2">The sequence shown here is derived from an EMBL/GenBank/DDBJ whole genome shotgun (WGS) entry which is preliminary data.</text>
</comment>
<feature type="compositionally biased region" description="Acidic residues" evidence="1">
    <location>
        <begin position="1242"/>
        <end position="1252"/>
    </location>
</feature>
<dbReference type="OrthoDB" id="418347at2759"/>
<proteinExistence type="predicted"/>
<protein>
    <submittedName>
        <fullName evidence="2">Uncharacterized protein</fullName>
    </submittedName>
</protein>
<feature type="compositionally biased region" description="Basic and acidic residues" evidence="1">
    <location>
        <begin position="861"/>
        <end position="887"/>
    </location>
</feature>
<feature type="compositionally biased region" description="Basic and acidic residues" evidence="1">
    <location>
        <begin position="811"/>
        <end position="820"/>
    </location>
</feature>
<feature type="compositionally biased region" description="Basic and acidic residues" evidence="1">
    <location>
        <begin position="992"/>
        <end position="1007"/>
    </location>
</feature>
<evidence type="ECO:0000313" key="3">
    <source>
        <dbReference type="EMBL" id="CAL4780910.1"/>
    </source>
</evidence>
<feature type="compositionally biased region" description="Polar residues" evidence="1">
    <location>
        <begin position="851"/>
        <end position="860"/>
    </location>
</feature>
<evidence type="ECO:0000313" key="2">
    <source>
        <dbReference type="EMBL" id="CAI3993598.1"/>
    </source>
</evidence>
<feature type="compositionally biased region" description="Acidic residues" evidence="1">
    <location>
        <begin position="910"/>
        <end position="928"/>
    </location>
</feature>
<dbReference type="EMBL" id="CAMXCT010001851">
    <property type="protein sequence ID" value="CAI3993598.1"/>
    <property type="molecule type" value="Genomic_DNA"/>
</dbReference>
<feature type="compositionally biased region" description="Basic residues" evidence="1">
    <location>
        <begin position="1196"/>
        <end position="1206"/>
    </location>
</feature>
<feature type="region of interest" description="Disordered" evidence="1">
    <location>
        <begin position="785"/>
        <end position="1141"/>
    </location>
</feature>
<gene>
    <name evidence="2" type="ORF">C1SCF055_LOCUS20331</name>
</gene>
<feature type="compositionally biased region" description="Basic and acidic residues" evidence="1">
    <location>
        <begin position="1064"/>
        <end position="1131"/>
    </location>
</feature>
<keyword evidence="4" id="KW-1185">Reference proteome</keyword>
<organism evidence="2">
    <name type="scientific">Cladocopium goreaui</name>
    <dbReference type="NCBI Taxonomy" id="2562237"/>
    <lineage>
        <taxon>Eukaryota</taxon>
        <taxon>Sar</taxon>
        <taxon>Alveolata</taxon>
        <taxon>Dinophyceae</taxon>
        <taxon>Suessiales</taxon>
        <taxon>Symbiodiniaceae</taxon>
        <taxon>Cladocopium</taxon>
    </lineage>
</organism>
<name>A0A9P1CMI0_9DINO</name>
<reference evidence="2" key="1">
    <citation type="submission" date="2022-10" db="EMBL/GenBank/DDBJ databases">
        <authorList>
            <person name="Chen Y."/>
            <person name="Dougan E. K."/>
            <person name="Chan C."/>
            <person name="Rhodes N."/>
            <person name="Thang M."/>
        </authorList>
    </citation>
    <scope>NUCLEOTIDE SEQUENCE</scope>
</reference>
<feature type="compositionally biased region" description="Acidic residues" evidence="1">
    <location>
        <begin position="1212"/>
        <end position="1221"/>
    </location>
</feature>
<dbReference type="AlphaFoldDB" id="A0A9P1CMI0"/>
<dbReference type="EMBL" id="CAMXCT020001851">
    <property type="protein sequence ID" value="CAL1146973.1"/>
    <property type="molecule type" value="Genomic_DNA"/>
</dbReference>